<dbReference type="PROSITE" id="PS51273">
    <property type="entry name" value="GATASE_TYPE_1"/>
    <property type="match status" value="1"/>
</dbReference>
<reference evidence="2 3" key="1">
    <citation type="submission" date="2019-08" db="EMBL/GenBank/DDBJ databases">
        <title>Complete genome sequence of Terriglobus albidus strain ORNL.</title>
        <authorList>
            <person name="Podar M."/>
        </authorList>
    </citation>
    <scope>NUCLEOTIDE SEQUENCE [LARGE SCALE GENOMIC DNA]</scope>
    <source>
        <strain evidence="2 3">ORNL</strain>
    </source>
</reference>
<dbReference type="Gene3D" id="3.40.50.880">
    <property type="match status" value="1"/>
</dbReference>
<dbReference type="Proteomes" id="UP000321820">
    <property type="component" value="Chromosome"/>
</dbReference>
<feature type="region of interest" description="Disordered" evidence="1">
    <location>
        <begin position="67"/>
        <end position="86"/>
    </location>
</feature>
<proteinExistence type="predicted"/>
<evidence type="ECO:0000313" key="2">
    <source>
        <dbReference type="EMBL" id="QEE27141.1"/>
    </source>
</evidence>
<evidence type="ECO:0000313" key="3">
    <source>
        <dbReference type="Proteomes" id="UP000321820"/>
    </source>
</evidence>
<sequence length="256" mass="28006">MNTPRIAIPIPWSTDAAYSQRAWPQYAEALRRCGAEPVPVPLDSTNDEIARIANSCQAFLLPGSGADVNPQKYGQPRDPETAEPDPARENVDELLLQDAHNMHKPLLCICFGVQMLNVWRTGSLVQHVEGTGIDHRAGREVMEAHPAEVAADSMLGGIVAATGVAEHDHMLTVPVNSSHHQALQDPGDGLRIVARCPADGVIEAVEGGQHPGHFVLGVQWHPERTFDHSPASRAIFERFVDEARQWKPREIKDSIA</sequence>
<evidence type="ECO:0000256" key="1">
    <source>
        <dbReference type="SAM" id="MobiDB-lite"/>
    </source>
</evidence>
<dbReference type="GO" id="GO:0006598">
    <property type="term" value="P:polyamine catabolic process"/>
    <property type="evidence" value="ECO:0007669"/>
    <property type="project" value="TreeGrafter"/>
</dbReference>
<dbReference type="EMBL" id="CP042806">
    <property type="protein sequence ID" value="QEE27141.1"/>
    <property type="molecule type" value="Genomic_DNA"/>
</dbReference>
<dbReference type="PANTHER" id="PTHR43235">
    <property type="entry name" value="GLUTAMINE AMIDOTRANSFERASE PB2B2.05-RELATED"/>
    <property type="match status" value="1"/>
</dbReference>
<dbReference type="OrthoDB" id="9813383at2"/>
<dbReference type="PANTHER" id="PTHR43235:SF1">
    <property type="entry name" value="GLUTAMINE AMIDOTRANSFERASE PB2B2.05-RELATED"/>
    <property type="match status" value="1"/>
</dbReference>
<dbReference type="KEGG" id="talb:FTW19_03385"/>
<feature type="compositionally biased region" description="Basic and acidic residues" evidence="1">
    <location>
        <begin position="75"/>
        <end position="86"/>
    </location>
</feature>
<name>A0A5B9E9P9_9BACT</name>
<dbReference type="InterPro" id="IPR011697">
    <property type="entry name" value="Peptidase_C26"/>
</dbReference>
<dbReference type="RefSeq" id="WP_147646335.1">
    <property type="nucleotide sequence ID" value="NZ_CP042806.1"/>
</dbReference>
<gene>
    <name evidence="2" type="ORF">FTW19_03385</name>
</gene>
<accession>A0A5B9E9P9</accession>
<dbReference type="InterPro" id="IPR044668">
    <property type="entry name" value="PuuD-like"/>
</dbReference>
<protein>
    <submittedName>
        <fullName evidence="2">Gamma-glutamyl-gamma-aminobutyrate hydrolase family protein</fullName>
    </submittedName>
</protein>
<dbReference type="GO" id="GO:0033969">
    <property type="term" value="F:gamma-glutamyl-gamma-aminobutyrate hydrolase activity"/>
    <property type="evidence" value="ECO:0007669"/>
    <property type="project" value="TreeGrafter"/>
</dbReference>
<dbReference type="GO" id="GO:0005829">
    <property type="term" value="C:cytosol"/>
    <property type="evidence" value="ECO:0007669"/>
    <property type="project" value="TreeGrafter"/>
</dbReference>
<keyword evidence="2" id="KW-0378">Hydrolase</keyword>
<dbReference type="Pfam" id="PF07722">
    <property type="entry name" value="Peptidase_C26"/>
    <property type="match status" value="1"/>
</dbReference>
<keyword evidence="3" id="KW-1185">Reference proteome</keyword>
<dbReference type="InterPro" id="IPR029062">
    <property type="entry name" value="Class_I_gatase-like"/>
</dbReference>
<organism evidence="2 3">
    <name type="scientific">Terriglobus albidus</name>
    <dbReference type="NCBI Taxonomy" id="1592106"/>
    <lineage>
        <taxon>Bacteria</taxon>
        <taxon>Pseudomonadati</taxon>
        <taxon>Acidobacteriota</taxon>
        <taxon>Terriglobia</taxon>
        <taxon>Terriglobales</taxon>
        <taxon>Acidobacteriaceae</taxon>
        <taxon>Terriglobus</taxon>
    </lineage>
</organism>
<dbReference type="SUPFAM" id="SSF52317">
    <property type="entry name" value="Class I glutamine amidotransferase-like"/>
    <property type="match status" value="1"/>
</dbReference>
<dbReference type="AlphaFoldDB" id="A0A5B9E9P9"/>